<dbReference type="OrthoDB" id="462212at2"/>
<reference evidence="2 3" key="1">
    <citation type="submission" date="2019-01" db="EMBL/GenBank/DDBJ databases">
        <authorList>
            <person name="Brito A."/>
        </authorList>
    </citation>
    <scope>NUCLEOTIDE SEQUENCE [LARGE SCALE GENOMIC DNA]</scope>
    <source>
        <strain evidence="2">1</strain>
    </source>
</reference>
<evidence type="ECO:0000313" key="2">
    <source>
        <dbReference type="EMBL" id="VEP11668.1"/>
    </source>
</evidence>
<name>A0A563VJR4_9CYAN</name>
<keyword evidence="1" id="KW-0472">Membrane</keyword>
<feature type="transmembrane region" description="Helical" evidence="1">
    <location>
        <begin position="84"/>
        <end position="105"/>
    </location>
</feature>
<gene>
    <name evidence="2" type="ORF">H1P_1140005</name>
</gene>
<accession>A0A563VJR4</accession>
<dbReference type="NCBIfam" id="NF033486">
    <property type="entry name" value="harvest_ssl1498"/>
    <property type="match status" value="1"/>
</dbReference>
<proteinExistence type="predicted"/>
<dbReference type="EMBL" id="CAACVJ010000018">
    <property type="protein sequence ID" value="VEP11668.1"/>
    <property type="molecule type" value="Genomic_DNA"/>
</dbReference>
<keyword evidence="1" id="KW-0812">Transmembrane</keyword>
<evidence type="ECO:0008006" key="4">
    <source>
        <dbReference type="Google" id="ProtNLM"/>
    </source>
</evidence>
<evidence type="ECO:0000256" key="1">
    <source>
        <dbReference type="SAM" id="Phobius"/>
    </source>
</evidence>
<dbReference type="AlphaFoldDB" id="A0A563VJR4"/>
<protein>
    <recommendedName>
        <fullName evidence="4">Ssl1498 family light-harvesting-like protein</fullName>
    </recommendedName>
</protein>
<keyword evidence="1" id="KW-1133">Transmembrane helix</keyword>
<dbReference type="Pfam" id="PF26394">
    <property type="entry name" value="Psb34"/>
    <property type="match status" value="1"/>
</dbReference>
<organism evidence="2 3">
    <name type="scientific">Hyella patelloides LEGE 07179</name>
    <dbReference type="NCBI Taxonomy" id="945734"/>
    <lineage>
        <taxon>Bacteria</taxon>
        <taxon>Bacillati</taxon>
        <taxon>Cyanobacteriota</taxon>
        <taxon>Cyanophyceae</taxon>
        <taxon>Pleurocapsales</taxon>
        <taxon>Hyellaceae</taxon>
        <taxon>Hyella</taxon>
    </lineage>
</organism>
<evidence type="ECO:0000313" key="3">
    <source>
        <dbReference type="Proteomes" id="UP000320055"/>
    </source>
</evidence>
<dbReference type="InterPro" id="IPR048028">
    <property type="entry name" value="Psb34-like"/>
</dbReference>
<sequence length="106" mass="11686">MNKLKISNTITLKKDKVMGHHISDGSELIPAEIPTGKREGINKRQNKSLEVCYTVDDEGIINNYATEPSMFLANCPSPEQQKRYVFLGAGAMLLVVTTLLTAFTVS</sequence>
<dbReference type="Proteomes" id="UP000320055">
    <property type="component" value="Unassembled WGS sequence"/>
</dbReference>
<keyword evidence="3" id="KW-1185">Reference proteome</keyword>